<reference evidence="1" key="1">
    <citation type="submission" date="2019-07" db="EMBL/GenBank/DDBJ databases">
        <authorList>
            <person name="Lazarte J.N."/>
            <person name="Poliero A."/>
            <person name="Beron C."/>
        </authorList>
    </citation>
    <scope>NUCLEOTIDE SEQUENCE</scope>
    <source>
        <strain evidence="1">FCC7</strain>
    </source>
</reference>
<dbReference type="EMBL" id="VIXF01000009">
    <property type="protein sequence ID" value="MBN9901624.1"/>
    <property type="molecule type" value="Genomic_DNA"/>
</dbReference>
<evidence type="ECO:0000313" key="2">
    <source>
        <dbReference type="Proteomes" id="UP000775627"/>
    </source>
</evidence>
<proteinExistence type="predicted"/>
<dbReference type="Proteomes" id="UP000775627">
    <property type="component" value="Unassembled WGS sequence"/>
</dbReference>
<name>A0AAW4I095_BACTU</name>
<dbReference type="RefSeq" id="WP_206906213.1">
    <property type="nucleotide sequence ID" value="NZ_JAWUAH010000060.1"/>
</dbReference>
<organism evidence="1 2">
    <name type="scientific">Bacillus thuringiensis</name>
    <dbReference type="NCBI Taxonomy" id="1428"/>
    <lineage>
        <taxon>Bacteria</taxon>
        <taxon>Bacillati</taxon>
        <taxon>Bacillota</taxon>
        <taxon>Bacilli</taxon>
        <taxon>Bacillales</taxon>
        <taxon>Bacillaceae</taxon>
        <taxon>Bacillus</taxon>
        <taxon>Bacillus cereus group</taxon>
    </lineage>
</organism>
<sequence>MEELLNLSLLRTGGLDINLSDESENPPIPSEQVAIFKYDPSQRNKASFELNNEYKWVIDTNYFTGNPKLEVKKTKTNKKEIIEICLNDAFYPGTNIPADFSCKVEQSCAGSVMQLCHLNEEFYCKVSLEDWLTNQETAHSTLSLYQEIFHFHNTSCKFTGNEARVEFFPNWSINLIGKGLAEFSHSYDFPHKDFVTADKVRIELPNPTAKSLFLNPSSKRTKIFISPTQEQTWIFHEELGFGEGWKINLPFTNRNLFDQIYVEANVDQHGKESFLILARPNRQKKGSSLTFSNQGGVNPSLLIPFQSLYYILSFAGRDLQRLIMGKFSFDGGWCHSYGCSVLLGDRTSAKLLELDFNNFTLKRAIIEPAVLAISAPLQGTITEAEWSGASNSSVILMNYPNRKIERNIQEQIQIELKSNYPAPMIRIPKNLCISIIRPKDLLALRFEFINLAFICRGIQGKVPYLQRIKKKEPSYLIVHFPPQHIGEEVFIENQSITQPIRSRLSEPSRLVFKLPDKLNSILYSLDKLLNWKYFEQSVSPRAMTLAENVLTDFSASTQSKVISNVEPPSIEHTAIEAPYRLIISPDSSAGWAHAFSPVANKGITELWHTRLGVRDGTNIDENDNILRTIRAIWSRYEEIANPFNMSLEHYQRKEIVNQTAVQTPDDSNSCLPVPVNVKRLMLTSLGIWMDVQGDWSPDNCKISNWEHQTSMGRDSYVKIVKEGYLLPLGNLASLIQVTERKFRTEKNETIAYLEKRYFVVVRELEKDYSSTGITNIEYKCPIKKVTFLTRITPNITIDCDPQNPTCTDDILIKVGNQPFKFQIIAEDYDGKKFSMPTKLRFLSQKTVSGDLGSIVSGYEQSIGMGGQKISYAKSRNGEAGETTFETKSFTFGAEALPKSAIDQYPSRFYPIMNQADVRMEAVEQITGSIGHTSIKMNPIYLKNGFNVTENAGEIFLDLVDEVGLDFPVDKSGGLTAPNMNMVAVSRFLGPIGGEVGLNPADRAKELAQKALGNFDPEAYFNQEAKILGSILLKEIIEPVDFKLDVPKDSFPQLKSQPIYPDGNTNVPPIAIETKMNWKPKLKSYEIFQVEEDDKSSLNVDVRIYTDLQTPSNSSYEITGELKNFKIVLAPGKEENQFLVLHFHQLVFKTKSGQKPVIIPDISQVEFKGVLKFIDEMKNLMKKIDDSPSIDISPSGVMVNKILPIPDISIGAITMQKLVLSNQLYLPFDNKPLRFRFSISTRENPFLITVGAYGGGGFFGIALGVDGVEFLEASLEFGGVKALKIGPATGDAHLMAGIYFKKGQNTCELTGYVRCGGALAVYGVTVSAEFYLGLNYDLNNDKVWGEATLTVKVDFRFFSKSVNLHCVKEFNKGQHLLDNNIIEESQWIEYCDAFA</sequence>
<evidence type="ECO:0000313" key="1">
    <source>
        <dbReference type="EMBL" id="MBN9901624.1"/>
    </source>
</evidence>
<accession>A0AAW4I095</accession>
<gene>
    <name evidence="1" type="ORF">FME64_30690</name>
</gene>
<reference evidence="1" key="2">
    <citation type="journal article" date="2021" name="J. Invertebr. Pathol.">
        <title>Molecular characterization of a Bacillus thuringiensis strain from Argentina, toxic against Lepidoptera and Coleoptera, based on its whole-genome and Cry protein analysis.</title>
        <authorList>
            <person name="Nicolas Lazarte J."/>
            <person name="Pia Valacco M."/>
            <person name="Moreno S."/>
            <person name="Salerno G.L."/>
            <person name="Beron C.M."/>
        </authorList>
    </citation>
    <scope>NUCLEOTIDE SEQUENCE</scope>
    <source>
        <strain evidence="1">FCC7</strain>
    </source>
</reference>
<protein>
    <submittedName>
        <fullName evidence="1">Uncharacterized protein</fullName>
    </submittedName>
</protein>
<comment type="caution">
    <text evidence="1">The sequence shown here is derived from an EMBL/GenBank/DDBJ whole genome shotgun (WGS) entry which is preliminary data.</text>
</comment>